<dbReference type="InterPro" id="IPR041166">
    <property type="entry name" value="Rubredoxin_2"/>
</dbReference>
<evidence type="ECO:0000256" key="10">
    <source>
        <dbReference type="ARBA" id="ARBA00023204"/>
    </source>
</evidence>
<dbReference type="InterPro" id="IPR014721">
    <property type="entry name" value="Ribsml_uS5_D2-typ_fold_subgr"/>
</dbReference>
<dbReference type="NCBIfam" id="TIGR00416">
    <property type="entry name" value="sms"/>
    <property type="match status" value="1"/>
</dbReference>
<dbReference type="GO" id="GO:0004252">
    <property type="term" value="F:serine-type endopeptidase activity"/>
    <property type="evidence" value="ECO:0007669"/>
    <property type="project" value="InterPro"/>
</dbReference>
<feature type="domain" description="RecA family profile 1" evidence="14">
    <location>
        <begin position="67"/>
        <end position="216"/>
    </location>
</feature>
<dbReference type="GO" id="GO:0005524">
    <property type="term" value="F:ATP binding"/>
    <property type="evidence" value="ECO:0007669"/>
    <property type="project" value="UniProtKB-UniRule"/>
</dbReference>
<accession>A0A660SN15</accession>
<dbReference type="EMBL" id="QNBD01000072">
    <property type="protein sequence ID" value="RKX71882.1"/>
    <property type="molecule type" value="Genomic_DNA"/>
</dbReference>
<dbReference type="InterPro" id="IPR003593">
    <property type="entry name" value="AAA+_ATPase"/>
</dbReference>
<dbReference type="GO" id="GO:0004176">
    <property type="term" value="F:ATP-dependent peptidase activity"/>
    <property type="evidence" value="ECO:0007669"/>
    <property type="project" value="InterPro"/>
</dbReference>
<keyword evidence="10 11" id="KW-0234">DNA repair</keyword>
<dbReference type="SMART" id="SM00382">
    <property type="entry name" value="AAA"/>
    <property type="match status" value="1"/>
</dbReference>
<dbReference type="GO" id="GO:0005829">
    <property type="term" value="C:cytosol"/>
    <property type="evidence" value="ECO:0007669"/>
    <property type="project" value="TreeGrafter"/>
</dbReference>
<evidence type="ECO:0000256" key="2">
    <source>
        <dbReference type="ARBA" id="ARBA00022741"/>
    </source>
</evidence>
<dbReference type="InterPro" id="IPR014774">
    <property type="entry name" value="KaiC-like_dom"/>
</dbReference>
<dbReference type="Gene3D" id="3.40.50.300">
    <property type="entry name" value="P-loop containing nucleotide triphosphate hydrolases"/>
    <property type="match status" value="1"/>
</dbReference>
<feature type="region of interest" description="Lon-protease-like" evidence="11">
    <location>
        <begin position="352"/>
        <end position="454"/>
    </location>
</feature>
<reference evidence="15 16" key="1">
    <citation type="submission" date="2018-06" db="EMBL/GenBank/DDBJ databases">
        <title>Extensive metabolic versatility and redundancy in microbially diverse, dynamic hydrothermal sediments.</title>
        <authorList>
            <person name="Dombrowski N."/>
            <person name="Teske A."/>
            <person name="Baker B.J."/>
        </authorList>
    </citation>
    <scope>NUCLEOTIDE SEQUENCE [LARGE SCALE GENOMIC DNA]</scope>
    <source>
        <strain evidence="15">B10_G13</strain>
    </source>
</reference>
<evidence type="ECO:0000313" key="16">
    <source>
        <dbReference type="Proteomes" id="UP000271125"/>
    </source>
</evidence>
<dbReference type="InterPro" id="IPR004504">
    <property type="entry name" value="DNA_repair_RadA"/>
</dbReference>
<evidence type="ECO:0000256" key="7">
    <source>
        <dbReference type="ARBA" id="ARBA00022840"/>
    </source>
</evidence>
<keyword evidence="2 11" id="KW-0547">Nucleotide-binding</keyword>
<evidence type="ECO:0000256" key="5">
    <source>
        <dbReference type="ARBA" id="ARBA00022801"/>
    </source>
</evidence>
<evidence type="ECO:0000259" key="14">
    <source>
        <dbReference type="PROSITE" id="PS50162"/>
    </source>
</evidence>
<dbReference type="GO" id="GO:0140664">
    <property type="term" value="F:ATP-dependent DNA damage sensor activity"/>
    <property type="evidence" value="ECO:0007669"/>
    <property type="project" value="InterPro"/>
</dbReference>
<sequence>MVKNRIKFLCNECGFESTKWLGKCPSCGQWNTFVEYKETRVSKHRYNEFEFSNSIPPQSIAKIEKDKLKRNLTGIYEFDRVLGGGIVPGSVVLIGGEPGIGKSTLLMQMAYYIANNGAKVLYSSSEESVQQLSMRANRLNVVNDDLLVCAEYSVDKIIEYCENIKPSLLVVDSIQTIFDADSEAQQGSVNSIKLCASKLIKYAKTSGIPIFIIGHVTKGGIVAGPKILEHMVDSVMYLEGSSNHDFRILRNAKNRFGSTDEIGLFEMSSDGLKEVKDPGEIFLTKGEIDISGSVLGLTIEGSRPIAIEIQAIASETKYGIPQRSINGPDYKRVNTIIAVLEKRLHLFLGNQDIFINAVGGIKINDPGIDLAILMAIYSSYSNKIIPKNNVFIGEIGLGGEIRAVSGIKRRIEEARRFGINKIFIPYYSREEIKNSGKIIKCKSVNDLMECIKYV</sequence>
<evidence type="ECO:0000256" key="8">
    <source>
        <dbReference type="ARBA" id="ARBA00023016"/>
    </source>
</evidence>
<dbReference type="Pfam" id="PF06745">
    <property type="entry name" value="ATPase"/>
    <property type="match status" value="1"/>
</dbReference>
<dbReference type="InterPro" id="IPR020568">
    <property type="entry name" value="Ribosomal_Su5_D2-typ_SF"/>
</dbReference>
<dbReference type="Gene3D" id="3.30.230.10">
    <property type="match status" value="1"/>
</dbReference>
<dbReference type="HAMAP" id="MF_01498">
    <property type="entry name" value="RadA_bact"/>
    <property type="match status" value="1"/>
</dbReference>
<dbReference type="InterPro" id="IPR027417">
    <property type="entry name" value="P-loop_NTPase"/>
</dbReference>
<evidence type="ECO:0000256" key="11">
    <source>
        <dbReference type="HAMAP-Rule" id="MF_01498"/>
    </source>
</evidence>
<dbReference type="Pfam" id="PF18073">
    <property type="entry name" value="Zn_ribbon_LapB"/>
    <property type="match status" value="1"/>
</dbReference>
<dbReference type="InterPro" id="IPR020588">
    <property type="entry name" value="RecA_ATP-bd"/>
</dbReference>
<comment type="similarity">
    <text evidence="11 13">Belongs to the RecA family. RadA subfamily.</text>
</comment>
<name>A0A660SN15_UNCT6</name>
<dbReference type="PANTHER" id="PTHR32472">
    <property type="entry name" value="DNA REPAIR PROTEIN RADA"/>
    <property type="match status" value="1"/>
</dbReference>
<dbReference type="GO" id="GO:0006508">
    <property type="term" value="P:proteolysis"/>
    <property type="evidence" value="ECO:0007669"/>
    <property type="project" value="InterPro"/>
</dbReference>
<keyword evidence="7 11" id="KW-0067">ATP-binding</keyword>
<evidence type="ECO:0000256" key="4">
    <source>
        <dbReference type="ARBA" id="ARBA00022771"/>
    </source>
</evidence>
<protein>
    <recommendedName>
        <fullName evidence="11 12">DNA repair protein RadA</fullName>
    </recommendedName>
</protein>
<comment type="function">
    <text evidence="13">DNA-dependent ATPase involved in processing of recombination intermediates, plays a role in repairing DNA breaks. Stimulates the branch migration of RecA-mediated strand transfer reactions, allowing the 3' invading strand to extend heteroduplex DNA faster. Binds ssDNA in the presence of ADP but not other nucleotides, has ATPase activity that is stimulated by ssDNA and various branched DNA structures, but inhibited by SSB. Does not have RecA's homology-searching function.</text>
</comment>
<dbReference type="GO" id="GO:0003684">
    <property type="term" value="F:damaged DNA binding"/>
    <property type="evidence" value="ECO:0007669"/>
    <property type="project" value="InterPro"/>
</dbReference>
<evidence type="ECO:0000313" key="15">
    <source>
        <dbReference type="EMBL" id="RKX71882.1"/>
    </source>
</evidence>
<dbReference type="SUPFAM" id="SSF54211">
    <property type="entry name" value="Ribosomal protein S5 domain 2-like"/>
    <property type="match status" value="1"/>
</dbReference>
<dbReference type="CDD" id="cd01121">
    <property type="entry name" value="RadA_SMS_N"/>
    <property type="match status" value="1"/>
</dbReference>
<keyword evidence="1 11" id="KW-0479">Metal-binding</keyword>
<organism evidence="15 16">
    <name type="scientific">candidate division TA06 bacterium</name>
    <dbReference type="NCBI Taxonomy" id="2250710"/>
    <lineage>
        <taxon>Bacteria</taxon>
        <taxon>Bacteria division TA06</taxon>
    </lineage>
</organism>
<dbReference type="Proteomes" id="UP000271125">
    <property type="component" value="Unassembled WGS sequence"/>
</dbReference>
<dbReference type="FunFam" id="3.40.50.300:FF:000050">
    <property type="entry name" value="DNA repair protein RadA"/>
    <property type="match status" value="1"/>
</dbReference>
<evidence type="ECO:0000256" key="6">
    <source>
        <dbReference type="ARBA" id="ARBA00022833"/>
    </source>
</evidence>
<dbReference type="PROSITE" id="PS50162">
    <property type="entry name" value="RECA_2"/>
    <property type="match status" value="1"/>
</dbReference>
<dbReference type="SUPFAM" id="SSF52540">
    <property type="entry name" value="P-loop containing nucleoside triphosphate hydrolases"/>
    <property type="match status" value="1"/>
</dbReference>
<dbReference type="InterPro" id="IPR008269">
    <property type="entry name" value="Lon_proteolytic"/>
</dbReference>
<gene>
    <name evidence="11" type="primary">radA</name>
    <name evidence="15" type="ORF">DRP43_02090</name>
</gene>
<keyword evidence="6 13" id="KW-0862">Zinc</keyword>
<dbReference type="PANTHER" id="PTHR32472:SF10">
    <property type="entry name" value="DNA REPAIR PROTEIN RADA-LIKE PROTEIN"/>
    <property type="match status" value="1"/>
</dbReference>
<proteinExistence type="inferred from homology"/>
<dbReference type="PRINTS" id="PR01874">
    <property type="entry name" value="DNAREPAIRADA"/>
</dbReference>
<comment type="caution">
    <text evidence="15">The sequence shown here is derived from an EMBL/GenBank/DDBJ whole genome shotgun (WGS) entry which is preliminary data.</text>
</comment>
<keyword evidence="5" id="KW-0378">Hydrolase</keyword>
<evidence type="ECO:0000256" key="3">
    <source>
        <dbReference type="ARBA" id="ARBA00022763"/>
    </source>
</evidence>
<evidence type="ECO:0000256" key="13">
    <source>
        <dbReference type="RuleBase" id="RU003555"/>
    </source>
</evidence>
<evidence type="ECO:0000256" key="12">
    <source>
        <dbReference type="NCBIfam" id="TIGR00416"/>
    </source>
</evidence>
<keyword evidence="3 11" id="KW-0227">DNA damage</keyword>
<dbReference type="GO" id="GO:0008270">
    <property type="term" value="F:zinc ion binding"/>
    <property type="evidence" value="ECO:0007669"/>
    <property type="project" value="UniProtKB-KW"/>
</dbReference>
<keyword evidence="4 13" id="KW-0863">Zinc-finger</keyword>
<dbReference type="AlphaFoldDB" id="A0A660SN15"/>
<comment type="domain">
    <text evidence="11">The middle region has homology to RecA with ATPase motifs including the RadA KNRFG motif, while the C-terminus is homologous to Lon protease.</text>
</comment>
<dbReference type="Pfam" id="PF05362">
    <property type="entry name" value="Lon_C"/>
    <property type="match status" value="1"/>
</dbReference>
<keyword evidence="9 11" id="KW-0238">DNA-binding</keyword>
<dbReference type="GO" id="GO:0000725">
    <property type="term" value="P:recombinational repair"/>
    <property type="evidence" value="ECO:0007669"/>
    <property type="project" value="UniProtKB-UniRule"/>
</dbReference>
<comment type="function">
    <text evidence="11">Plays a role in repairing double-strand DNA breaks, probably involving stabilizing or processing branched DNA or blocked replication forks.</text>
</comment>
<evidence type="ECO:0000256" key="1">
    <source>
        <dbReference type="ARBA" id="ARBA00022723"/>
    </source>
</evidence>
<evidence type="ECO:0000256" key="9">
    <source>
        <dbReference type="ARBA" id="ARBA00023125"/>
    </source>
</evidence>
<feature type="short sequence motif" description="RadA KNRFG motif" evidence="11">
    <location>
        <begin position="253"/>
        <end position="257"/>
    </location>
</feature>
<keyword evidence="8 11" id="KW-0346">Stress response</keyword>
<feature type="binding site" evidence="11">
    <location>
        <begin position="96"/>
        <end position="103"/>
    </location>
    <ligand>
        <name>ATP</name>
        <dbReference type="ChEBI" id="CHEBI:30616"/>
    </ligand>
</feature>